<evidence type="ECO:0000313" key="2">
    <source>
        <dbReference type="EMBL" id="MCD9643982.1"/>
    </source>
</evidence>
<name>A0ABS8VAP7_DATST</name>
<comment type="caution">
    <text evidence="2">The sequence shown here is derived from an EMBL/GenBank/DDBJ whole genome shotgun (WGS) entry which is preliminary data.</text>
</comment>
<sequence length="120" mass="13798">MVKGFGFYRWRGVGLIGGFKCGFNYNGDDAKGGVNGGQEKGEMRKGFWEVEKNFHCDLETMDGMNKARGREALQHYSEERREAPRFRRDKVRNATPMWRDGRKQSANLVPDANKSIQLSY</sequence>
<accession>A0ABS8VAP7</accession>
<feature type="compositionally biased region" description="Basic and acidic residues" evidence="1">
    <location>
        <begin position="76"/>
        <end position="86"/>
    </location>
</feature>
<proteinExistence type="predicted"/>
<organism evidence="2 3">
    <name type="scientific">Datura stramonium</name>
    <name type="common">Jimsonweed</name>
    <name type="synonym">Common thornapple</name>
    <dbReference type="NCBI Taxonomy" id="4076"/>
    <lineage>
        <taxon>Eukaryota</taxon>
        <taxon>Viridiplantae</taxon>
        <taxon>Streptophyta</taxon>
        <taxon>Embryophyta</taxon>
        <taxon>Tracheophyta</taxon>
        <taxon>Spermatophyta</taxon>
        <taxon>Magnoliopsida</taxon>
        <taxon>eudicotyledons</taxon>
        <taxon>Gunneridae</taxon>
        <taxon>Pentapetalae</taxon>
        <taxon>asterids</taxon>
        <taxon>lamiids</taxon>
        <taxon>Solanales</taxon>
        <taxon>Solanaceae</taxon>
        <taxon>Solanoideae</taxon>
        <taxon>Datureae</taxon>
        <taxon>Datura</taxon>
    </lineage>
</organism>
<evidence type="ECO:0000313" key="3">
    <source>
        <dbReference type="Proteomes" id="UP000823775"/>
    </source>
</evidence>
<evidence type="ECO:0000256" key="1">
    <source>
        <dbReference type="SAM" id="MobiDB-lite"/>
    </source>
</evidence>
<protein>
    <submittedName>
        <fullName evidence="2">Uncharacterized protein</fullName>
    </submittedName>
</protein>
<keyword evidence="3" id="KW-1185">Reference proteome</keyword>
<reference evidence="2 3" key="1">
    <citation type="journal article" date="2021" name="BMC Genomics">
        <title>Datura genome reveals duplications of psychoactive alkaloid biosynthetic genes and high mutation rate following tissue culture.</title>
        <authorList>
            <person name="Rajewski A."/>
            <person name="Carter-House D."/>
            <person name="Stajich J."/>
            <person name="Litt A."/>
        </authorList>
    </citation>
    <scope>NUCLEOTIDE SEQUENCE [LARGE SCALE GENOMIC DNA]</scope>
    <source>
        <strain evidence="2">AR-01</strain>
    </source>
</reference>
<dbReference type="EMBL" id="JACEIK010004046">
    <property type="protein sequence ID" value="MCD9643982.1"/>
    <property type="molecule type" value="Genomic_DNA"/>
</dbReference>
<feature type="region of interest" description="Disordered" evidence="1">
    <location>
        <begin position="76"/>
        <end position="120"/>
    </location>
</feature>
<dbReference type="Proteomes" id="UP000823775">
    <property type="component" value="Unassembled WGS sequence"/>
</dbReference>
<gene>
    <name evidence="2" type="ORF">HAX54_031894</name>
</gene>